<sequence length="139" mass="15956">MDWLRKKTANFEKRNQTTHSWYSQSVPSGSFLDSRAASQPSTSRTLLPKKSFSTNSSPISCNGPARSESVTSPYSYDGGVFTSRSPKRDFFVIHPDWVSEETSIEKMSIKEKKMRSMSWPRRRCKSAPPPKFRNPITWE</sequence>
<reference evidence="2 3" key="1">
    <citation type="submission" date="2024-01" db="EMBL/GenBank/DDBJ databases">
        <title>The genome of the rayed Mediterranean limpet Patella caerulea (Linnaeus, 1758).</title>
        <authorList>
            <person name="Anh-Thu Weber A."/>
            <person name="Halstead-Nussloch G."/>
        </authorList>
    </citation>
    <scope>NUCLEOTIDE SEQUENCE [LARGE SCALE GENOMIC DNA]</scope>
    <source>
        <strain evidence="2">AATW-2023a</strain>
        <tissue evidence="2">Whole specimen</tissue>
    </source>
</reference>
<evidence type="ECO:0000256" key="1">
    <source>
        <dbReference type="SAM" id="MobiDB-lite"/>
    </source>
</evidence>
<feature type="compositionally biased region" description="Polar residues" evidence="1">
    <location>
        <begin position="36"/>
        <end position="60"/>
    </location>
</feature>
<gene>
    <name evidence="2" type="ORF">SNE40_004922</name>
</gene>
<organism evidence="2 3">
    <name type="scientific">Patella caerulea</name>
    <name type="common">Rayed Mediterranean limpet</name>
    <dbReference type="NCBI Taxonomy" id="87958"/>
    <lineage>
        <taxon>Eukaryota</taxon>
        <taxon>Metazoa</taxon>
        <taxon>Spiralia</taxon>
        <taxon>Lophotrochozoa</taxon>
        <taxon>Mollusca</taxon>
        <taxon>Gastropoda</taxon>
        <taxon>Patellogastropoda</taxon>
        <taxon>Patelloidea</taxon>
        <taxon>Patellidae</taxon>
        <taxon>Patella</taxon>
    </lineage>
</organism>
<evidence type="ECO:0000313" key="3">
    <source>
        <dbReference type="Proteomes" id="UP001347796"/>
    </source>
</evidence>
<proteinExistence type="predicted"/>
<feature type="region of interest" description="Disordered" evidence="1">
    <location>
        <begin position="15"/>
        <end position="73"/>
    </location>
</feature>
<dbReference type="Proteomes" id="UP001347796">
    <property type="component" value="Unassembled WGS sequence"/>
</dbReference>
<feature type="region of interest" description="Disordered" evidence="1">
    <location>
        <begin position="110"/>
        <end position="139"/>
    </location>
</feature>
<comment type="caution">
    <text evidence="2">The sequence shown here is derived from an EMBL/GenBank/DDBJ whole genome shotgun (WGS) entry which is preliminary data.</text>
</comment>
<evidence type="ECO:0000313" key="2">
    <source>
        <dbReference type="EMBL" id="KAK6188824.1"/>
    </source>
</evidence>
<feature type="compositionally biased region" description="Polar residues" evidence="1">
    <location>
        <begin position="17"/>
        <end position="28"/>
    </location>
</feature>
<name>A0AAN8K6G9_PATCE</name>
<protein>
    <submittedName>
        <fullName evidence="2">Uncharacterized protein</fullName>
    </submittedName>
</protein>
<accession>A0AAN8K6G9</accession>
<dbReference type="EMBL" id="JAZGQO010000003">
    <property type="protein sequence ID" value="KAK6188824.1"/>
    <property type="molecule type" value="Genomic_DNA"/>
</dbReference>
<dbReference type="AlphaFoldDB" id="A0AAN8K6G9"/>
<keyword evidence="3" id="KW-1185">Reference proteome</keyword>
<feature type="compositionally biased region" description="Basic residues" evidence="1">
    <location>
        <begin position="112"/>
        <end position="125"/>
    </location>
</feature>